<protein>
    <recommendedName>
        <fullName evidence="3">Ribosomal protein S14</fullName>
    </recommendedName>
</protein>
<feature type="non-terminal residue" evidence="1">
    <location>
        <position position="1"/>
    </location>
</feature>
<gene>
    <name evidence="1" type="ORF">PIB30_063022</name>
</gene>
<evidence type="ECO:0008006" key="3">
    <source>
        <dbReference type="Google" id="ProtNLM"/>
    </source>
</evidence>
<accession>A0ABU6ZK27</accession>
<keyword evidence="2" id="KW-1185">Reference proteome</keyword>
<evidence type="ECO:0000313" key="1">
    <source>
        <dbReference type="EMBL" id="MED6222296.1"/>
    </source>
</evidence>
<reference evidence="1 2" key="1">
    <citation type="journal article" date="2023" name="Plants (Basel)">
        <title>Bridging the Gap: Combining Genomics and Transcriptomics Approaches to Understand Stylosanthes scabra, an Orphan Legume from the Brazilian Caatinga.</title>
        <authorList>
            <person name="Ferreira-Neto J.R.C."/>
            <person name="da Silva M.D."/>
            <person name="Binneck E."/>
            <person name="de Melo N.F."/>
            <person name="da Silva R.H."/>
            <person name="de Melo A.L.T.M."/>
            <person name="Pandolfi V."/>
            <person name="Bustamante F.O."/>
            <person name="Brasileiro-Vidal A.C."/>
            <person name="Benko-Iseppon A.M."/>
        </authorList>
    </citation>
    <scope>NUCLEOTIDE SEQUENCE [LARGE SCALE GENOMIC DNA]</scope>
    <source>
        <tissue evidence="1">Leaves</tissue>
    </source>
</reference>
<sequence>CPLREAVAYRKKHHRRKCHRQVYEILRNRLLSVLSAMQKCGYKRVMPVLNVHKHRRSACVV</sequence>
<proteinExistence type="predicted"/>
<evidence type="ECO:0000313" key="2">
    <source>
        <dbReference type="Proteomes" id="UP001341840"/>
    </source>
</evidence>
<organism evidence="1 2">
    <name type="scientific">Stylosanthes scabra</name>
    <dbReference type="NCBI Taxonomy" id="79078"/>
    <lineage>
        <taxon>Eukaryota</taxon>
        <taxon>Viridiplantae</taxon>
        <taxon>Streptophyta</taxon>
        <taxon>Embryophyta</taxon>
        <taxon>Tracheophyta</taxon>
        <taxon>Spermatophyta</taxon>
        <taxon>Magnoliopsida</taxon>
        <taxon>eudicotyledons</taxon>
        <taxon>Gunneridae</taxon>
        <taxon>Pentapetalae</taxon>
        <taxon>rosids</taxon>
        <taxon>fabids</taxon>
        <taxon>Fabales</taxon>
        <taxon>Fabaceae</taxon>
        <taxon>Papilionoideae</taxon>
        <taxon>50 kb inversion clade</taxon>
        <taxon>dalbergioids sensu lato</taxon>
        <taxon>Dalbergieae</taxon>
        <taxon>Pterocarpus clade</taxon>
        <taxon>Stylosanthes</taxon>
    </lineage>
</organism>
<name>A0ABU6ZK27_9FABA</name>
<dbReference type="Proteomes" id="UP001341840">
    <property type="component" value="Unassembled WGS sequence"/>
</dbReference>
<dbReference type="EMBL" id="JASCZI010272454">
    <property type="protein sequence ID" value="MED6222296.1"/>
    <property type="molecule type" value="Genomic_DNA"/>
</dbReference>
<comment type="caution">
    <text evidence="1">The sequence shown here is derived from an EMBL/GenBank/DDBJ whole genome shotgun (WGS) entry which is preliminary data.</text>
</comment>